<keyword evidence="3" id="KW-1185">Reference proteome</keyword>
<feature type="chain" id="PRO_5044841444" evidence="1">
    <location>
        <begin position="16"/>
        <end position="64"/>
    </location>
</feature>
<sequence>MALALHFWLWDLICGEVDKKHEVEMRERERQLEAERIAAGRAGEVLNSMAGGLSSSGDMGGQQQ</sequence>
<organism evidence="2 3">
    <name type="scientific">Cyclotella atomus</name>
    <dbReference type="NCBI Taxonomy" id="382360"/>
    <lineage>
        <taxon>Eukaryota</taxon>
        <taxon>Sar</taxon>
        <taxon>Stramenopiles</taxon>
        <taxon>Ochrophyta</taxon>
        <taxon>Bacillariophyta</taxon>
        <taxon>Coscinodiscophyceae</taxon>
        <taxon>Thalassiosirophycidae</taxon>
        <taxon>Stephanodiscales</taxon>
        <taxon>Stephanodiscaceae</taxon>
        <taxon>Cyclotella</taxon>
    </lineage>
</organism>
<name>A0ABD3NP19_9STRA</name>
<accession>A0ABD3NP19</accession>
<feature type="signal peptide" evidence="1">
    <location>
        <begin position="1"/>
        <end position="15"/>
    </location>
</feature>
<keyword evidence="1" id="KW-0732">Signal</keyword>
<proteinExistence type="predicted"/>
<comment type="caution">
    <text evidence="2">The sequence shown here is derived from an EMBL/GenBank/DDBJ whole genome shotgun (WGS) entry which is preliminary data.</text>
</comment>
<evidence type="ECO:0000313" key="2">
    <source>
        <dbReference type="EMBL" id="KAL3777820.1"/>
    </source>
</evidence>
<gene>
    <name evidence="2" type="ORF">ACHAWO_010756</name>
</gene>
<dbReference type="AlphaFoldDB" id="A0ABD3NP19"/>
<protein>
    <submittedName>
        <fullName evidence="2">Uncharacterized protein</fullName>
    </submittedName>
</protein>
<evidence type="ECO:0000256" key="1">
    <source>
        <dbReference type="SAM" id="SignalP"/>
    </source>
</evidence>
<dbReference type="EMBL" id="JALLPJ020001026">
    <property type="protein sequence ID" value="KAL3777820.1"/>
    <property type="molecule type" value="Genomic_DNA"/>
</dbReference>
<reference evidence="2 3" key="1">
    <citation type="submission" date="2024-10" db="EMBL/GenBank/DDBJ databases">
        <title>Updated reference genomes for cyclostephanoid diatoms.</title>
        <authorList>
            <person name="Roberts W.R."/>
            <person name="Alverson A.J."/>
        </authorList>
    </citation>
    <scope>NUCLEOTIDE SEQUENCE [LARGE SCALE GENOMIC DNA]</scope>
    <source>
        <strain evidence="2 3">AJA010-31</strain>
    </source>
</reference>
<evidence type="ECO:0000313" key="3">
    <source>
        <dbReference type="Proteomes" id="UP001530400"/>
    </source>
</evidence>
<dbReference type="Proteomes" id="UP001530400">
    <property type="component" value="Unassembled WGS sequence"/>
</dbReference>